<comment type="caution">
    <text evidence="3">The sequence shown here is derived from an EMBL/GenBank/DDBJ whole genome shotgun (WGS) entry which is preliminary data.</text>
</comment>
<feature type="region of interest" description="Disordered" evidence="1">
    <location>
        <begin position="470"/>
        <end position="489"/>
    </location>
</feature>
<keyword evidence="2" id="KW-1133">Transmembrane helix</keyword>
<dbReference type="STRING" id="1850517.A8708_19565"/>
<dbReference type="InterPro" id="IPR043129">
    <property type="entry name" value="ATPase_NBD"/>
</dbReference>
<sequence>MFGLGNKRIGITIDQTGVRYVTIKKKKSWEIGSSGYLPIPPGIIVEDHIMNSESLSLQVKHWVKTEKIRGASATLAIPTSQIIIRKMRIPSIKAAELSQLVELEVETALRLPFEDPVYDFIKVGHDDESTQVLVFAAPKKLIQSYVDVFEDAGIHVRAVEISATALARAIAAHQHDFIQESMLISLDRNSLEVYMLQNGNPIFMRTISLVDHAAIDTDELTSDQVGEIIAEISRMLSFYQYSIQEGASRISHIMVTGANETRIQLHRELQLGLSELHVDTVDFDTLTKSRFKDFNVNAFRVASGVAMFSKRNAFINLQPHRKTETRIKLFVLCSFVVAWIACMGISGYTYWDNSKEIKANTSKLVQMNQNKAILEAKLLVKPELSSDPANFIATTKASRKDVVVITNDLMKPLPVDGRITTMAYSADSQISLTVLFNKMEDSARYLYDLRKLTFGENALLQSITESVNGKTTLNGTADSSSSTEDRTDLNVNLSGDKQYVVNYSISLKKEVAKEAVNKAATTEVKGAAATNVQQK</sequence>
<dbReference type="Proteomes" id="UP000078454">
    <property type="component" value="Unassembled WGS sequence"/>
</dbReference>
<dbReference type="AlphaFoldDB" id="A0A198A5G3"/>
<protein>
    <submittedName>
        <fullName evidence="3">Uncharacterized protein</fullName>
    </submittedName>
</protein>
<proteinExistence type="predicted"/>
<dbReference type="EMBL" id="LYPB01000076">
    <property type="protein sequence ID" value="OAS16223.1"/>
    <property type="molecule type" value="Genomic_DNA"/>
</dbReference>
<gene>
    <name evidence="3" type="ORF">A8708_19565</name>
</gene>
<reference evidence="3 4" key="1">
    <citation type="submission" date="2016-05" db="EMBL/GenBank/DDBJ databases">
        <title>Paenibacillus sp. 1ZS3-15 nov., isolated from the rhizosphere soil.</title>
        <authorList>
            <person name="Zhang X.X."/>
            <person name="Zhang J."/>
        </authorList>
    </citation>
    <scope>NUCLEOTIDE SEQUENCE [LARGE SCALE GENOMIC DNA]</scope>
    <source>
        <strain evidence="3 4">1ZS3-15</strain>
    </source>
</reference>
<name>A0A198A5G3_9BACL</name>
<dbReference type="SUPFAM" id="SSF53067">
    <property type="entry name" value="Actin-like ATPase domain"/>
    <property type="match status" value="1"/>
</dbReference>
<keyword evidence="4" id="KW-1185">Reference proteome</keyword>
<dbReference type="PANTHER" id="PTHR32432">
    <property type="entry name" value="CELL DIVISION PROTEIN FTSA-RELATED"/>
    <property type="match status" value="1"/>
</dbReference>
<organism evidence="3 4">
    <name type="scientific">Paenibacillus oryzisoli</name>
    <dbReference type="NCBI Taxonomy" id="1850517"/>
    <lineage>
        <taxon>Bacteria</taxon>
        <taxon>Bacillati</taxon>
        <taxon>Bacillota</taxon>
        <taxon>Bacilli</taxon>
        <taxon>Bacillales</taxon>
        <taxon>Paenibacillaceae</taxon>
        <taxon>Paenibacillus</taxon>
    </lineage>
</organism>
<evidence type="ECO:0000256" key="1">
    <source>
        <dbReference type="SAM" id="MobiDB-lite"/>
    </source>
</evidence>
<evidence type="ECO:0000256" key="2">
    <source>
        <dbReference type="SAM" id="Phobius"/>
    </source>
</evidence>
<keyword evidence="2" id="KW-0812">Transmembrane</keyword>
<dbReference type="PANTHER" id="PTHR32432:SF3">
    <property type="entry name" value="ETHANOLAMINE UTILIZATION PROTEIN EUTJ"/>
    <property type="match status" value="1"/>
</dbReference>
<dbReference type="RefSeq" id="WP_068667074.1">
    <property type="nucleotide sequence ID" value="NZ_LYPB01000076.1"/>
</dbReference>
<evidence type="ECO:0000313" key="3">
    <source>
        <dbReference type="EMBL" id="OAS16223.1"/>
    </source>
</evidence>
<keyword evidence="2" id="KW-0472">Membrane</keyword>
<feature type="transmembrane region" description="Helical" evidence="2">
    <location>
        <begin position="329"/>
        <end position="351"/>
    </location>
</feature>
<dbReference type="InterPro" id="IPR005883">
    <property type="entry name" value="PilM"/>
</dbReference>
<dbReference type="InterPro" id="IPR050696">
    <property type="entry name" value="FtsA/MreB"/>
</dbReference>
<evidence type="ECO:0000313" key="4">
    <source>
        <dbReference type="Proteomes" id="UP000078454"/>
    </source>
</evidence>
<feature type="compositionally biased region" description="Polar residues" evidence="1">
    <location>
        <begin position="470"/>
        <end position="482"/>
    </location>
</feature>
<dbReference type="Pfam" id="PF11104">
    <property type="entry name" value="PilM_2"/>
    <property type="match status" value="1"/>
</dbReference>
<dbReference type="Gene3D" id="3.30.420.40">
    <property type="match status" value="1"/>
</dbReference>
<accession>A0A198A5G3</accession>